<dbReference type="Gene3D" id="1.10.10.10">
    <property type="entry name" value="Winged helix-like DNA-binding domain superfamily/Winged helix DNA-binding domain"/>
    <property type="match status" value="1"/>
</dbReference>
<evidence type="ECO:0000313" key="5">
    <source>
        <dbReference type="EMBL" id="MBL0427954.1"/>
    </source>
</evidence>
<dbReference type="PANTHER" id="PTHR43712">
    <property type="entry name" value="PUTATIVE (AFU_ORTHOLOGUE AFUA_4G14580)-RELATED"/>
    <property type="match status" value="1"/>
</dbReference>
<dbReference type="PANTHER" id="PTHR43712:SF2">
    <property type="entry name" value="O-METHYLTRANSFERASE CICE"/>
    <property type="match status" value="1"/>
</dbReference>
<dbReference type="InterPro" id="IPR016461">
    <property type="entry name" value="COMT-like"/>
</dbReference>
<accession>A0ABS1JUH6</accession>
<gene>
    <name evidence="5" type="ORF">JI746_22800</name>
</gene>
<organism evidence="5 6">
    <name type="scientific">Ramlibacter alkalitolerans</name>
    <dbReference type="NCBI Taxonomy" id="2039631"/>
    <lineage>
        <taxon>Bacteria</taxon>
        <taxon>Pseudomonadati</taxon>
        <taxon>Pseudomonadota</taxon>
        <taxon>Betaproteobacteria</taxon>
        <taxon>Burkholderiales</taxon>
        <taxon>Comamonadaceae</taxon>
        <taxon>Ramlibacter</taxon>
    </lineage>
</organism>
<evidence type="ECO:0000259" key="4">
    <source>
        <dbReference type="Pfam" id="PF00891"/>
    </source>
</evidence>
<dbReference type="RefSeq" id="WP_201692584.1">
    <property type="nucleotide sequence ID" value="NZ_JAEQND010000014.1"/>
</dbReference>
<dbReference type="InterPro" id="IPR036388">
    <property type="entry name" value="WH-like_DNA-bd_sf"/>
</dbReference>
<keyword evidence="6" id="KW-1185">Reference proteome</keyword>
<dbReference type="InterPro" id="IPR001077">
    <property type="entry name" value="COMT_C"/>
</dbReference>
<dbReference type="SUPFAM" id="SSF46785">
    <property type="entry name" value="Winged helix' DNA-binding domain"/>
    <property type="match status" value="1"/>
</dbReference>
<sequence>MNWHDLSISPDGTHHLTVEGVPAFAERFDAVLKFHPPGLAAVQRGDKAWHVRSDGLAAYERRFVRTFGYYQHLAAVVASDGWHHITVAGNDAYLERYAWCGNFQEGRCSVRAHNGAYHHICTDGSAAYAERWRYVGDYRDGIAVVQAADGRSTHIDRDGKLIHGRWFVDLDVFHKGFARARDEGGWTHIDLRGRPIYSRRFASLEPFYNGHARVERADGALEVIDEAGEAVIELCPPRRSEFAALSADMVGYWKTQTIGAAVGLGVIEELPATEEEVANRRDLHHDGARRLLRALGELGLALNKAGQWRLTPRGSFLRCDHPLSLADAALEYAGPLSSAWTRLPDALRRNSAWTAPDVFGEVARDEGRHIGHHRMLRSYARHDYAEVCRAFDLRGDERVIDAGGGLGALGRFLLDAYPRAQVTVLERPEVVALAEATYPRLQWRSADLFEAWGINADVVLLSRVLHDWDDAAACRILARARAALPPGGRVYVIEMLMSEGGVAGALCDLHLLTVTGGRERSEDDFSRLLAATGFRLDGVRTVAALPSVVVGVAS</sequence>
<dbReference type="PROSITE" id="PS51683">
    <property type="entry name" value="SAM_OMT_II"/>
    <property type="match status" value="1"/>
</dbReference>
<reference evidence="5 6" key="1">
    <citation type="journal article" date="2017" name="Int. J. Syst. Evol. Microbiol.">
        <title>Ramlibacter alkalitolerans sp. nov., alkali-tolerant bacterium isolated from soil of ginseng.</title>
        <authorList>
            <person name="Lee D.H."/>
            <person name="Cha C.J."/>
        </authorList>
    </citation>
    <scope>NUCLEOTIDE SEQUENCE [LARGE SCALE GENOMIC DNA]</scope>
    <source>
        <strain evidence="5 6">KACC 19305</strain>
    </source>
</reference>
<evidence type="ECO:0000256" key="1">
    <source>
        <dbReference type="ARBA" id="ARBA00022603"/>
    </source>
</evidence>
<keyword evidence="3" id="KW-0949">S-adenosyl-L-methionine</keyword>
<protein>
    <recommendedName>
        <fullName evidence="4">O-methyltransferase C-terminal domain-containing protein</fullName>
    </recommendedName>
</protein>
<dbReference type="Pfam" id="PF00891">
    <property type="entry name" value="Methyltransf_2"/>
    <property type="match status" value="1"/>
</dbReference>
<dbReference type="EMBL" id="JAEQND010000014">
    <property type="protein sequence ID" value="MBL0427954.1"/>
    <property type="molecule type" value="Genomic_DNA"/>
</dbReference>
<evidence type="ECO:0000313" key="6">
    <source>
        <dbReference type="Proteomes" id="UP000622707"/>
    </source>
</evidence>
<dbReference type="Proteomes" id="UP000622707">
    <property type="component" value="Unassembled WGS sequence"/>
</dbReference>
<comment type="caution">
    <text evidence="5">The sequence shown here is derived from an EMBL/GenBank/DDBJ whole genome shotgun (WGS) entry which is preliminary data.</text>
</comment>
<dbReference type="SUPFAM" id="SSF53335">
    <property type="entry name" value="S-adenosyl-L-methionine-dependent methyltransferases"/>
    <property type="match status" value="1"/>
</dbReference>
<dbReference type="CDD" id="cd02440">
    <property type="entry name" value="AdoMet_MTases"/>
    <property type="match status" value="1"/>
</dbReference>
<dbReference type="InterPro" id="IPR036390">
    <property type="entry name" value="WH_DNA-bd_sf"/>
</dbReference>
<evidence type="ECO:0000256" key="2">
    <source>
        <dbReference type="ARBA" id="ARBA00022679"/>
    </source>
</evidence>
<dbReference type="Gene3D" id="3.40.50.150">
    <property type="entry name" value="Vaccinia Virus protein VP39"/>
    <property type="match status" value="1"/>
</dbReference>
<keyword evidence="2" id="KW-0808">Transferase</keyword>
<keyword evidence="1" id="KW-0489">Methyltransferase</keyword>
<proteinExistence type="predicted"/>
<name>A0ABS1JUH6_9BURK</name>
<feature type="domain" description="O-methyltransferase C-terminal" evidence="4">
    <location>
        <begin position="354"/>
        <end position="535"/>
    </location>
</feature>
<dbReference type="InterPro" id="IPR029063">
    <property type="entry name" value="SAM-dependent_MTases_sf"/>
</dbReference>
<evidence type="ECO:0000256" key="3">
    <source>
        <dbReference type="ARBA" id="ARBA00022691"/>
    </source>
</evidence>